<dbReference type="VEuPathDB" id="FungiDB:EYZ11_004743"/>
<accession>A0A4S3JKC5</accession>
<comment type="caution">
    <text evidence="2">The sequence shown here is derived from an EMBL/GenBank/DDBJ whole genome shotgun (WGS) entry which is preliminary data.</text>
</comment>
<proteinExistence type="predicted"/>
<evidence type="ECO:0000313" key="3">
    <source>
        <dbReference type="Proteomes" id="UP000308092"/>
    </source>
</evidence>
<sequence length="550" mass="61331">MANDEMDGLGELASSKPISLSQLCTRASSRSKNGRAVKALLAQMDTDNKLEEPQVGANGYGAGQDRPLTRVPALHHANNGESRWDCYPEEDPAPSRLHSQGHIYGAGEQGWYRSVNSHQQQNPLSYSSDFGSAFHAPRSQQHSCISESPFLKNNNYPQSEHNTWPAAMHHMNERPSLSALQSDSYRQSLIPEISIWFTTASTLLPSEPRILRDLVCDFPQEQNHEASKYPREYRPQTSASCAQPSYHAQASYTSSTRLSTPDTFNPYKNGARDETIACHGVVQNPTFHIRQTALPDPFVETKPPTAHRHQELDYKSKEIALLSAKLDEYIKYPHKQSPADHLSDSGKETLKSLCESAAIEQPPFKRKSPIDYMNSKLKESLDRLPTGLRSTAAGKIIRPPPGIPKPVMNQMVNEPSYLVIGTNIRLNNANSWFHRDPRGEEHLRQQVTDIAQNYAESVERLTGADGTTAKQMTLLLGNVIVNLHSYVGTGGQTSNFSDFVGEKACHWERFCGRRSYFDRDPSIVLKTERYACTTEEIANTAISLLASQPG</sequence>
<protein>
    <submittedName>
        <fullName evidence="2">Uncharacterized protein</fullName>
    </submittedName>
</protein>
<feature type="compositionally biased region" description="Basic and acidic residues" evidence="1">
    <location>
        <begin position="225"/>
        <end position="234"/>
    </location>
</feature>
<evidence type="ECO:0000313" key="2">
    <source>
        <dbReference type="EMBL" id="THC95790.1"/>
    </source>
</evidence>
<keyword evidence="3" id="KW-1185">Reference proteome</keyword>
<dbReference type="EMBL" id="SOSA01000142">
    <property type="protein sequence ID" value="THC95790.1"/>
    <property type="molecule type" value="Genomic_DNA"/>
</dbReference>
<gene>
    <name evidence="2" type="ORF">EYZ11_004743</name>
</gene>
<evidence type="ECO:0000256" key="1">
    <source>
        <dbReference type="SAM" id="MobiDB-lite"/>
    </source>
</evidence>
<feature type="region of interest" description="Disordered" evidence="1">
    <location>
        <begin position="225"/>
        <end position="261"/>
    </location>
</feature>
<feature type="compositionally biased region" description="Polar residues" evidence="1">
    <location>
        <begin position="235"/>
        <end position="261"/>
    </location>
</feature>
<name>A0A4S3JKC5_9EURO</name>
<organism evidence="2 3">
    <name type="scientific">Aspergillus tanneri</name>
    <dbReference type="NCBI Taxonomy" id="1220188"/>
    <lineage>
        <taxon>Eukaryota</taxon>
        <taxon>Fungi</taxon>
        <taxon>Dikarya</taxon>
        <taxon>Ascomycota</taxon>
        <taxon>Pezizomycotina</taxon>
        <taxon>Eurotiomycetes</taxon>
        <taxon>Eurotiomycetidae</taxon>
        <taxon>Eurotiales</taxon>
        <taxon>Aspergillaceae</taxon>
        <taxon>Aspergillus</taxon>
        <taxon>Aspergillus subgen. Circumdati</taxon>
    </lineage>
</organism>
<dbReference type="AlphaFoldDB" id="A0A4S3JKC5"/>
<dbReference type="STRING" id="1220188.A0A4S3JKC5"/>
<dbReference type="Proteomes" id="UP000308092">
    <property type="component" value="Unassembled WGS sequence"/>
</dbReference>
<reference evidence="2 3" key="1">
    <citation type="submission" date="2019-03" db="EMBL/GenBank/DDBJ databases">
        <title>The genome sequence of a newly discovered highly antifungal drug resistant Aspergillus species, Aspergillus tanneri NIH 1004.</title>
        <authorList>
            <person name="Mounaud S."/>
            <person name="Singh I."/>
            <person name="Joardar V."/>
            <person name="Pakala S."/>
            <person name="Pakala S."/>
            <person name="Venepally P."/>
            <person name="Hoover J."/>
            <person name="Nierman W."/>
            <person name="Chung J."/>
            <person name="Losada L."/>
        </authorList>
    </citation>
    <scope>NUCLEOTIDE SEQUENCE [LARGE SCALE GENOMIC DNA]</scope>
    <source>
        <strain evidence="2 3">NIH1004</strain>
    </source>
</reference>